<organism evidence="2 3">
    <name type="scientific">Epilithonimonas ginsengisoli</name>
    <dbReference type="NCBI Taxonomy" id="1245592"/>
    <lineage>
        <taxon>Bacteria</taxon>
        <taxon>Pseudomonadati</taxon>
        <taxon>Bacteroidota</taxon>
        <taxon>Flavobacteriia</taxon>
        <taxon>Flavobacteriales</taxon>
        <taxon>Weeksellaceae</taxon>
        <taxon>Chryseobacterium group</taxon>
        <taxon>Epilithonimonas</taxon>
    </lineage>
</organism>
<accession>A0ABU4JG79</accession>
<evidence type="ECO:0000259" key="1">
    <source>
        <dbReference type="Pfam" id="PF13443"/>
    </source>
</evidence>
<evidence type="ECO:0000313" key="2">
    <source>
        <dbReference type="EMBL" id="MDW8548568.1"/>
    </source>
</evidence>
<reference evidence="2 3" key="1">
    <citation type="submission" date="2023-11" db="EMBL/GenBank/DDBJ databases">
        <title>First isolation, identification, and characterization of non-pathogenic Epilithonimonas ginsengisoli isolated from diseased farmed rainbow trout (Oncorhynchus mykiss) in Chile.</title>
        <authorList>
            <person name="Miranda C.D."/>
            <person name="Irgang R."/>
            <person name="Concha C."/>
            <person name="Rojas R."/>
            <person name="Avendano R."/>
        </authorList>
    </citation>
    <scope>NUCLEOTIDE SEQUENCE [LARGE SCALE GENOMIC DNA]</scope>
    <source>
        <strain evidence="2 3">FP99</strain>
    </source>
</reference>
<gene>
    <name evidence="2" type="ORF">NG800_006580</name>
</gene>
<dbReference type="Proteomes" id="UP001204439">
    <property type="component" value="Unassembled WGS sequence"/>
</dbReference>
<dbReference type="EMBL" id="JAMXLT020000009">
    <property type="protein sequence ID" value="MDW8548568.1"/>
    <property type="molecule type" value="Genomic_DNA"/>
</dbReference>
<evidence type="ECO:0000313" key="3">
    <source>
        <dbReference type="Proteomes" id="UP001204439"/>
    </source>
</evidence>
<name>A0ABU4JG79_9FLAO</name>
<dbReference type="RefSeq" id="WP_131797758.1">
    <property type="nucleotide sequence ID" value="NZ_JAMXLT020000009.1"/>
</dbReference>
<keyword evidence="3" id="KW-1185">Reference proteome</keyword>
<feature type="domain" description="HTH cro/C1-type" evidence="1">
    <location>
        <begin position="53"/>
        <end position="96"/>
    </location>
</feature>
<sequence>MLQSRKLCIFTLIKTQIDMLRKKRGNLRPSQSSLVLHLAPVLTLRQITFPYAFLTKAGISGKSAQKMLNGEAVQINFRQLTALCQSLDCTPNDLFARRDLQPADGHQLNKLQDLQAPLVDPKDFYKGKSLEELRAMGEL</sequence>
<dbReference type="InterPro" id="IPR001387">
    <property type="entry name" value="Cro/C1-type_HTH"/>
</dbReference>
<proteinExistence type="predicted"/>
<dbReference type="Pfam" id="PF13443">
    <property type="entry name" value="HTH_26"/>
    <property type="match status" value="1"/>
</dbReference>
<protein>
    <submittedName>
        <fullName evidence="2">Helix-turn-helix transcriptional regulator</fullName>
    </submittedName>
</protein>
<comment type="caution">
    <text evidence="2">The sequence shown here is derived from an EMBL/GenBank/DDBJ whole genome shotgun (WGS) entry which is preliminary data.</text>
</comment>